<dbReference type="GO" id="GO:0003735">
    <property type="term" value="F:structural constituent of ribosome"/>
    <property type="evidence" value="ECO:0007669"/>
    <property type="project" value="InterPro"/>
</dbReference>
<evidence type="ECO:0000313" key="7">
    <source>
        <dbReference type="Proteomes" id="UP000037386"/>
    </source>
</evidence>
<evidence type="ECO:0000256" key="2">
    <source>
        <dbReference type="ARBA" id="ARBA00022980"/>
    </source>
</evidence>
<organism evidence="6 7">
    <name type="scientific">Candidatus Phytoplasma pruni</name>
    <dbReference type="NCBI Taxonomy" id="479893"/>
    <lineage>
        <taxon>Bacteria</taxon>
        <taxon>Bacillati</taxon>
        <taxon>Mycoplasmatota</taxon>
        <taxon>Mollicutes</taxon>
        <taxon>Acholeplasmatales</taxon>
        <taxon>Acholeplasmataceae</taxon>
        <taxon>Candidatus Phytoplasma</taxon>
        <taxon>16SrIII (X-disease group)</taxon>
    </lineage>
</organism>
<evidence type="ECO:0000256" key="5">
    <source>
        <dbReference type="HAMAP-Rule" id="MF_00532"/>
    </source>
</evidence>
<evidence type="ECO:0000256" key="3">
    <source>
        <dbReference type="ARBA" id="ARBA00023274"/>
    </source>
</evidence>
<evidence type="ECO:0000256" key="1">
    <source>
        <dbReference type="ARBA" id="ARBA00005251"/>
    </source>
</evidence>
<name>A0A0M1N0F7_9MOLU</name>
<dbReference type="STRING" id="479893.CPX_001348"/>
<dbReference type="Gene3D" id="3.30.230.10">
    <property type="match status" value="1"/>
</dbReference>
<keyword evidence="3 5" id="KW-0687">Ribonucleoprotein</keyword>
<dbReference type="PANTHER" id="PTHR21569:SF1">
    <property type="entry name" value="SMALL RIBOSOMAL SUBUNIT PROTEIN US9M"/>
    <property type="match status" value="1"/>
</dbReference>
<dbReference type="Proteomes" id="UP000037386">
    <property type="component" value="Unassembled WGS sequence"/>
</dbReference>
<dbReference type="FunFam" id="3.30.230.10:FF:000001">
    <property type="entry name" value="30S ribosomal protein S9"/>
    <property type="match status" value="1"/>
</dbReference>
<dbReference type="InterPro" id="IPR000754">
    <property type="entry name" value="Ribosomal_uS9"/>
</dbReference>
<comment type="similarity">
    <text evidence="1 5">Belongs to the universal ribosomal protein uS9 family.</text>
</comment>
<comment type="caution">
    <text evidence="6">The sequence shown here is derived from an EMBL/GenBank/DDBJ whole genome shotgun (WGS) entry which is preliminary data.</text>
</comment>
<evidence type="ECO:0000313" key="6">
    <source>
        <dbReference type="EMBL" id="KOR75648.1"/>
    </source>
</evidence>
<reference evidence="7" key="1">
    <citation type="submission" date="2015-05" db="EMBL/GenBank/DDBJ databases">
        <title>Draft genome sequence of 'Candidatus Phytoplasma Pruni' strain CX, a plant pathogenic bacterium.</title>
        <authorList>
            <person name="Lee I.-M."/>
            <person name="Bottner-Parker K.D."/>
            <person name="Shao J."/>
            <person name="Gundersen-Rindal D.E."/>
            <person name="Zhao Y."/>
            <person name="Davis R.E."/>
        </authorList>
    </citation>
    <scope>NUCLEOTIDE SEQUENCE [LARGE SCALE GENOMIC DNA]</scope>
    <source>
        <strain evidence="7">CX</strain>
    </source>
</reference>
<dbReference type="EMBL" id="LHCF01000002">
    <property type="protein sequence ID" value="KOR75648.1"/>
    <property type="molecule type" value="Genomic_DNA"/>
</dbReference>
<proteinExistence type="inferred from homology"/>
<sequence>MKMKKNQYFGTGRRKSSVARIILISGTGQIKINKRDFTNYVPSQETRLETLKPLKLTNTLEKYDVVANVYGGGITSQAGAIRLGIARTLLEAEPNLRVILKKASLLTRDSRCVERKKYGLKKARRAPQFSKR</sequence>
<dbReference type="InterPro" id="IPR014721">
    <property type="entry name" value="Ribsml_uS5_D2-typ_fold_subgr"/>
</dbReference>
<dbReference type="SUPFAM" id="SSF54211">
    <property type="entry name" value="Ribosomal protein S5 domain 2-like"/>
    <property type="match status" value="1"/>
</dbReference>
<dbReference type="AlphaFoldDB" id="A0A0M1N0F7"/>
<dbReference type="GO" id="GO:0006412">
    <property type="term" value="P:translation"/>
    <property type="evidence" value="ECO:0007669"/>
    <property type="project" value="UniProtKB-UniRule"/>
</dbReference>
<dbReference type="OrthoDB" id="9803965at2"/>
<dbReference type="GO" id="GO:0022627">
    <property type="term" value="C:cytosolic small ribosomal subunit"/>
    <property type="evidence" value="ECO:0007669"/>
    <property type="project" value="TreeGrafter"/>
</dbReference>
<dbReference type="PATRIC" id="fig|479893.3.peg.128"/>
<dbReference type="InterPro" id="IPR023035">
    <property type="entry name" value="Ribosomal_uS9_bac/plastid"/>
</dbReference>
<keyword evidence="2 5" id="KW-0689">Ribosomal protein</keyword>
<accession>A0A0M1N0F7</accession>
<dbReference type="NCBIfam" id="NF001099">
    <property type="entry name" value="PRK00132.1"/>
    <property type="match status" value="1"/>
</dbReference>
<dbReference type="InterPro" id="IPR020568">
    <property type="entry name" value="Ribosomal_Su5_D2-typ_SF"/>
</dbReference>
<gene>
    <name evidence="5 6" type="primary">rpsI</name>
    <name evidence="6" type="ORF">CPX_001348</name>
</gene>
<dbReference type="HAMAP" id="MF_00532_B">
    <property type="entry name" value="Ribosomal_uS9_B"/>
    <property type="match status" value="1"/>
</dbReference>
<protein>
    <recommendedName>
        <fullName evidence="4 5">Small ribosomal subunit protein uS9</fullName>
    </recommendedName>
</protein>
<evidence type="ECO:0000256" key="4">
    <source>
        <dbReference type="ARBA" id="ARBA00035259"/>
    </source>
</evidence>
<dbReference type="PANTHER" id="PTHR21569">
    <property type="entry name" value="RIBOSOMAL PROTEIN S9"/>
    <property type="match status" value="1"/>
</dbReference>
<dbReference type="Pfam" id="PF00380">
    <property type="entry name" value="Ribosomal_S9"/>
    <property type="match status" value="1"/>
</dbReference>
<dbReference type="GO" id="GO:0003723">
    <property type="term" value="F:RNA binding"/>
    <property type="evidence" value="ECO:0007669"/>
    <property type="project" value="TreeGrafter"/>
</dbReference>